<evidence type="ECO:0000313" key="4">
    <source>
        <dbReference type="Proteomes" id="UP000596276"/>
    </source>
</evidence>
<organism evidence="3 4">
    <name type="scientific">Aspergillus flavus (strain ATCC 200026 / FGSC A1120 / IAM 13836 / NRRL 3357 / JCM 12722 / SRRC 167)</name>
    <dbReference type="NCBI Taxonomy" id="332952"/>
    <lineage>
        <taxon>Eukaryota</taxon>
        <taxon>Fungi</taxon>
        <taxon>Dikarya</taxon>
        <taxon>Ascomycota</taxon>
        <taxon>Pezizomycotina</taxon>
        <taxon>Eurotiomycetes</taxon>
        <taxon>Eurotiomycetidae</taxon>
        <taxon>Eurotiales</taxon>
        <taxon>Aspergillaceae</taxon>
        <taxon>Aspergillus</taxon>
        <taxon>Aspergillus subgen. Circumdati</taxon>
    </lineage>
</organism>
<feature type="compositionally biased region" description="Gly residues" evidence="2">
    <location>
        <begin position="302"/>
        <end position="311"/>
    </location>
</feature>
<dbReference type="Proteomes" id="UP000596276">
    <property type="component" value="Chromosome 6"/>
</dbReference>
<dbReference type="EMBL" id="CP044623">
    <property type="protein sequence ID" value="QRD93989.1"/>
    <property type="molecule type" value="Genomic_DNA"/>
</dbReference>
<sequence length="775" mass="85522">MAFTTEQEKAAAAVVVAAQAPSTVKDYVDDIKIKAWTQNDWTGILGAAPVCLELLGCCSLAASTDVGRSTKLTAPAKGFKFLRGHQYLSTNLVEVANEGSRSFHLARTKMADIGVKSEAMKSHVLTLLKALREERFSGTVVKIELNVLKDTATQCVANAKAMDDQFQYWLNYIMELHEACQDEESRGAELFQRILSDEKAKKTYEEMQQKSLKEHEGRVKKAEEALKEEREKYKNLMDNFPTGNDLLVQQLAIMGAETAASLIKIAGTAAAVYFSPGSALAFTSEAVNDTKKTSDQDKRDGSGSGKSGKGTGNDKAGKEGKEDKKDKAGTDAALSRCPPVLQSLEVLNDILNDKVDWDRILSGSNADKKLTVVVAETFLTKVQESINNNEEEKKSSGGKALLKVITDSLKVINEMNEERKKSNDAKEWKKPADDSKIVKGWRTAVDKSLNGTKKMQSKAKASRTQTAGNPNYNITVPDNSADQIQARKDLTQATVDAATARLEMAMNAYLEQQKMAQEMHTQTLKLQEELAKVHSELAQLGQKKLTLEDVRRVLRDCISYLIQLKDNVRKLTIFFSTLSMLVGSAVEKQVIPFIQLTKEVGDDRTQGNLVNQFTVNTILQYALNVAANFSLYQDIANMYIEVNDNHILKGLTLVDEMTKLTDKQGLEVKQVELRNYSKGAKEGIAEILAKTKDKICAGSSQRYQELQDLLKNPALPPRRLEHTKAIEEGAAEGSEEVAEDIKKNNAALEHLAKPTEERDADQGQLADAIDPGDDY</sequence>
<reference evidence="4" key="1">
    <citation type="journal article" date="2021" name="G3 (Bethesda)">
        <title>Chromosome assembled and annotated genome sequence of Aspergillus flavus NRRL 3357.</title>
        <authorList>
            <person name="Skerker J.M."/>
            <person name="Pianalto K.M."/>
            <person name="Mondo S.J."/>
            <person name="Yang K."/>
            <person name="Arkin A.P."/>
            <person name="Keller N.P."/>
            <person name="Grigoriev I.V."/>
            <person name="Louise Glass N.L."/>
        </authorList>
    </citation>
    <scope>NUCLEOTIDE SEQUENCE [LARGE SCALE GENOMIC DNA]</scope>
    <source>
        <strain evidence="4">ATCC 200026 / FGSC A1120 / IAM 13836 / NRRL 3357 / JCM 12722 / SRRC 167</strain>
    </source>
</reference>
<feature type="region of interest" description="Disordered" evidence="2">
    <location>
        <begin position="727"/>
        <end position="775"/>
    </location>
</feature>
<feature type="compositionally biased region" description="Acidic residues" evidence="2">
    <location>
        <begin position="729"/>
        <end position="738"/>
    </location>
</feature>
<name>A0A7U2R348_ASPFN</name>
<feature type="compositionally biased region" description="Basic and acidic residues" evidence="2">
    <location>
        <begin position="315"/>
        <end position="329"/>
    </location>
</feature>
<gene>
    <name evidence="3" type="ORF">F9C07_2286161</name>
</gene>
<protein>
    <submittedName>
        <fullName evidence="3">Uncharacterized protein</fullName>
    </submittedName>
</protein>
<dbReference type="PANTHER" id="PTHR33488:SF2">
    <property type="entry name" value="EARLY ENDOSOME ANTIGEN 1-LIKE"/>
    <property type="match status" value="1"/>
</dbReference>
<feature type="coiled-coil region" evidence="1">
    <location>
        <begin position="205"/>
        <end position="239"/>
    </location>
</feature>
<accession>A0A7U2R348</accession>
<dbReference type="PANTHER" id="PTHR33488">
    <property type="entry name" value="ZGC:162509"/>
    <property type="match status" value="1"/>
</dbReference>
<feature type="compositionally biased region" description="Basic and acidic residues" evidence="2">
    <location>
        <begin position="750"/>
        <end position="761"/>
    </location>
</feature>
<feature type="compositionally biased region" description="Polar residues" evidence="2">
    <location>
        <begin position="462"/>
        <end position="477"/>
    </location>
</feature>
<dbReference type="AlphaFoldDB" id="A0A7U2R348"/>
<feature type="compositionally biased region" description="Basic and acidic residues" evidence="2">
    <location>
        <begin position="288"/>
        <end position="301"/>
    </location>
</feature>
<evidence type="ECO:0000256" key="2">
    <source>
        <dbReference type="SAM" id="MobiDB-lite"/>
    </source>
</evidence>
<keyword evidence="4" id="KW-1185">Reference proteome</keyword>
<feature type="region of interest" description="Disordered" evidence="2">
    <location>
        <begin position="287"/>
        <end position="334"/>
    </location>
</feature>
<proteinExistence type="predicted"/>
<evidence type="ECO:0000313" key="3">
    <source>
        <dbReference type="EMBL" id="QRD93989.1"/>
    </source>
</evidence>
<evidence type="ECO:0000256" key="1">
    <source>
        <dbReference type="SAM" id="Coils"/>
    </source>
</evidence>
<keyword evidence="1" id="KW-0175">Coiled coil</keyword>
<feature type="region of interest" description="Disordered" evidence="2">
    <location>
        <begin position="452"/>
        <end position="477"/>
    </location>
</feature>